<feature type="domain" description="Proteinase inhibitor I42 chagasin" evidence="4">
    <location>
        <begin position="52"/>
        <end position="132"/>
    </location>
</feature>
<dbReference type="EMBL" id="LQMQ01000042">
    <property type="protein sequence ID" value="KUO40397.1"/>
    <property type="molecule type" value="Genomic_DNA"/>
</dbReference>
<dbReference type="InterPro" id="IPR052781">
    <property type="entry name" value="Cys_protease_inhibitor_I42"/>
</dbReference>
<evidence type="ECO:0000259" key="4">
    <source>
        <dbReference type="Pfam" id="PF09394"/>
    </source>
</evidence>
<evidence type="ECO:0000256" key="3">
    <source>
        <dbReference type="SAM" id="Phobius"/>
    </source>
</evidence>
<dbReference type="InterPro" id="IPR018990">
    <property type="entry name" value="Prot_inh_I42_chagasin"/>
</dbReference>
<proteinExistence type="predicted"/>
<dbReference type="Gene3D" id="2.60.40.2020">
    <property type="match status" value="1"/>
</dbReference>
<comment type="caution">
    <text evidence="5">The sequence shown here is derived from an EMBL/GenBank/DDBJ whole genome shotgun (WGS) entry which is preliminary data.</text>
</comment>
<dbReference type="Proteomes" id="UP000074294">
    <property type="component" value="Unassembled WGS sequence"/>
</dbReference>
<keyword evidence="3" id="KW-0472">Membrane</keyword>
<gene>
    <name evidence="5" type="ORF">APZ16_06005</name>
</gene>
<dbReference type="PANTHER" id="PTHR36530:SF1">
    <property type="entry name" value="AMOEBIASIN-1"/>
    <property type="match status" value="1"/>
</dbReference>
<keyword evidence="3" id="KW-1133">Transmembrane helix</keyword>
<dbReference type="InterPro" id="IPR036331">
    <property type="entry name" value="Chagasin-like_sf"/>
</dbReference>
<evidence type="ECO:0000256" key="2">
    <source>
        <dbReference type="ARBA" id="ARBA00022704"/>
    </source>
</evidence>
<reference evidence="5 6" key="1">
    <citation type="journal article" date="2016" name="Nat. Microbiol.">
        <title>Genomic inference of the metabolism of cosmopolitan subsurface Archaea, Hadesarchaea.</title>
        <authorList>
            <person name="Baker B.J."/>
            <person name="Saw J.H."/>
            <person name="Lind A.E."/>
            <person name="Lazar C.S."/>
            <person name="Hinrichs K.-U."/>
            <person name="Teske A.P."/>
            <person name="Ettema T.J."/>
        </authorList>
    </citation>
    <scope>NUCLEOTIDE SEQUENCE [LARGE SCALE GENOMIC DNA]</scope>
</reference>
<evidence type="ECO:0000313" key="5">
    <source>
        <dbReference type="EMBL" id="KUO40397.1"/>
    </source>
</evidence>
<dbReference type="SUPFAM" id="SSF141066">
    <property type="entry name" value="ICP-like"/>
    <property type="match status" value="1"/>
</dbReference>
<dbReference type="AlphaFoldDB" id="A0A147JV60"/>
<protein>
    <recommendedName>
        <fullName evidence="4">Proteinase inhibitor I42 chagasin domain-containing protein</fullName>
    </recommendedName>
</protein>
<evidence type="ECO:0000313" key="6">
    <source>
        <dbReference type="Proteomes" id="UP000074294"/>
    </source>
</evidence>
<organism evidence="5 6">
    <name type="scientific">Hadarchaeum yellowstonense</name>
    <dbReference type="NCBI Taxonomy" id="1776334"/>
    <lineage>
        <taxon>Archaea</taxon>
        <taxon>Methanobacteriati</taxon>
        <taxon>Candidatus Hadarchaeota</taxon>
        <taxon>Candidatus Hadarchaeia</taxon>
        <taxon>Candidatus Hadarchaeales</taxon>
        <taxon>Candidatus Hadarchaeaceae</taxon>
        <taxon>Candidatus Hadarchaeum</taxon>
    </lineage>
</organism>
<name>A0A147JV60_HADYE</name>
<dbReference type="GO" id="GO:0004869">
    <property type="term" value="F:cysteine-type endopeptidase inhibitor activity"/>
    <property type="evidence" value="ECO:0007669"/>
    <property type="project" value="UniProtKB-KW"/>
</dbReference>
<keyword evidence="3" id="KW-0812">Transmembrane</keyword>
<dbReference type="Pfam" id="PF09394">
    <property type="entry name" value="Inhibitor_I42"/>
    <property type="match status" value="1"/>
</dbReference>
<keyword evidence="2" id="KW-0789">Thiol protease inhibitor</keyword>
<dbReference type="PANTHER" id="PTHR36530">
    <property type="entry name" value="INHIBITOR OF CYSTEINE PEPTIDASE"/>
    <property type="match status" value="1"/>
</dbReference>
<accession>A0A147JV60</accession>
<evidence type="ECO:0000256" key="1">
    <source>
        <dbReference type="ARBA" id="ARBA00022690"/>
    </source>
</evidence>
<dbReference type="STRING" id="1776334.APZ16_06005"/>
<feature type="transmembrane region" description="Helical" evidence="3">
    <location>
        <begin position="12"/>
        <end position="30"/>
    </location>
</feature>
<keyword evidence="1" id="KW-0646">Protease inhibitor</keyword>
<sequence>MNRNLKRKIGLFTTYAIVSIVLVVSLALFGKANGEITSFGPADNGRILALAPGTVITVALPENPSTGYAWSPEIDKMVGQILEDEFIPSGDNLLGTGGTHLFKIKIIGAGEIRFSYMRPWENCPSETFRLTVTG</sequence>